<evidence type="ECO:0000256" key="2">
    <source>
        <dbReference type="ARBA" id="ARBA00022898"/>
    </source>
</evidence>
<dbReference type="Proteomes" id="UP001172083">
    <property type="component" value="Unassembled WGS sequence"/>
</dbReference>
<dbReference type="RefSeq" id="WP_346760645.1">
    <property type="nucleotide sequence ID" value="NZ_JAUJEB010000006.1"/>
</dbReference>
<organism evidence="4 5">
    <name type="scientific">Agaribacillus aureus</name>
    <dbReference type="NCBI Taxonomy" id="3051825"/>
    <lineage>
        <taxon>Bacteria</taxon>
        <taxon>Pseudomonadati</taxon>
        <taxon>Bacteroidota</taxon>
        <taxon>Cytophagia</taxon>
        <taxon>Cytophagales</taxon>
        <taxon>Splendidivirgaceae</taxon>
        <taxon>Agaribacillus</taxon>
    </lineage>
</organism>
<dbReference type="EMBL" id="JAUJEB010000006">
    <property type="protein sequence ID" value="MDN5215310.1"/>
    <property type="molecule type" value="Genomic_DNA"/>
</dbReference>
<keyword evidence="2" id="KW-0663">Pyridoxal phosphate</keyword>
<evidence type="ECO:0000313" key="4">
    <source>
        <dbReference type="EMBL" id="MDN5215310.1"/>
    </source>
</evidence>
<comment type="cofactor">
    <cofactor evidence="1">
        <name>pyridoxal 5'-phosphate</name>
        <dbReference type="ChEBI" id="CHEBI:597326"/>
    </cofactor>
</comment>
<proteinExistence type="predicted"/>
<comment type="caution">
    <text evidence="4">The sequence shown here is derived from an EMBL/GenBank/DDBJ whole genome shotgun (WGS) entry which is preliminary data.</text>
</comment>
<dbReference type="EC" id="2.5.1.-" evidence="4"/>
<evidence type="ECO:0000259" key="3">
    <source>
        <dbReference type="Pfam" id="PF00291"/>
    </source>
</evidence>
<keyword evidence="4" id="KW-0808">Transferase</keyword>
<feature type="domain" description="Tryptophan synthase beta chain-like PALP" evidence="3">
    <location>
        <begin position="19"/>
        <end position="297"/>
    </location>
</feature>
<accession>A0ABT8LC02</accession>
<dbReference type="InterPro" id="IPR036052">
    <property type="entry name" value="TrpB-like_PALP_sf"/>
</dbReference>
<gene>
    <name evidence="4" type="ORF">QQ020_24740</name>
</gene>
<dbReference type="InterPro" id="IPR050214">
    <property type="entry name" value="Cys_Synth/Cystath_Beta-Synth"/>
</dbReference>
<dbReference type="GO" id="GO:0016740">
    <property type="term" value="F:transferase activity"/>
    <property type="evidence" value="ECO:0007669"/>
    <property type="project" value="UniProtKB-KW"/>
</dbReference>
<evidence type="ECO:0000313" key="5">
    <source>
        <dbReference type="Proteomes" id="UP001172083"/>
    </source>
</evidence>
<dbReference type="CDD" id="cd01561">
    <property type="entry name" value="CBS_like"/>
    <property type="match status" value="1"/>
</dbReference>
<evidence type="ECO:0000256" key="1">
    <source>
        <dbReference type="ARBA" id="ARBA00001933"/>
    </source>
</evidence>
<dbReference type="InterPro" id="IPR001926">
    <property type="entry name" value="TrpB-like_PALP"/>
</dbReference>
<name>A0ABT8LC02_9BACT</name>
<dbReference type="Gene3D" id="3.40.50.1100">
    <property type="match status" value="2"/>
</dbReference>
<dbReference type="SUPFAM" id="SSF53686">
    <property type="entry name" value="Tryptophan synthase beta subunit-like PLP-dependent enzymes"/>
    <property type="match status" value="1"/>
</dbReference>
<dbReference type="Pfam" id="PF00291">
    <property type="entry name" value="PALP"/>
    <property type="match status" value="1"/>
</dbReference>
<reference evidence="4" key="1">
    <citation type="submission" date="2023-06" db="EMBL/GenBank/DDBJ databases">
        <title>Genomic of Agaribacillus aureum.</title>
        <authorList>
            <person name="Wang G."/>
        </authorList>
    </citation>
    <scope>NUCLEOTIDE SEQUENCE</scope>
    <source>
        <strain evidence="4">BMA12</strain>
    </source>
</reference>
<keyword evidence="5" id="KW-1185">Reference proteome</keyword>
<dbReference type="PANTHER" id="PTHR10314">
    <property type="entry name" value="CYSTATHIONINE BETA-SYNTHASE"/>
    <property type="match status" value="1"/>
</dbReference>
<protein>
    <submittedName>
        <fullName evidence="4">Cysteine synthase family protein</fullName>
        <ecNumber evidence="4">2.5.1.-</ecNumber>
    </submittedName>
</protein>
<sequence>MITEIADTQLKHRIAQVGQLIGNTPLFPIQRVYQNPKVKILAKLEWQQLGSSVKARPAFNIIKDAIDKGKLNSEKSLLDATSGNTGIAYAAVAAAAGINVSLCLPENASRERKTMLKSYGVNIIYTSPFDGTDGAQLEAKSLVEKDPLKYYYADQYANDNNWLAHYHSTGPEIFQQTDGEVTHFVAGLGTTGTFRGTTTRLRELNPDIKAVALHPDSAMHGLEGWKHMETAIVPKIYNDQLADENLLIDSMEAINLIKDIARLEGLLVSPSAAANLLGAIKVANSIDEGTVVTVFPDDASKYSEVIERLFK</sequence>